<comment type="caution">
    <text evidence="2">The sequence shown here is derived from an EMBL/GenBank/DDBJ whole genome shotgun (WGS) entry which is preliminary data.</text>
</comment>
<dbReference type="Proteomes" id="UP000747542">
    <property type="component" value="Unassembled WGS sequence"/>
</dbReference>
<reference evidence="2" key="1">
    <citation type="journal article" date="2021" name="Sci. Adv.">
        <title>The American lobster genome reveals insights on longevity, neural, and immune adaptations.</title>
        <authorList>
            <person name="Polinski J.M."/>
            <person name="Zimin A.V."/>
            <person name="Clark K.F."/>
            <person name="Kohn A.B."/>
            <person name="Sadowski N."/>
            <person name="Timp W."/>
            <person name="Ptitsyn A."/>
            <person name="Khanna P."/>
            <person name="Romanova D.Y."/>
            <person name="Williams P."/>
            <person name="Greenwood S.J."/>
            <person name="Moroz L.L."/>
            <person name="Walt D.R."/>
            <person name="Bodnar A.G."/>
        </authorList>
    </citation>
    <scope>NUCLEOTIDE SEQUENCE</scope>
    <source>
        <strain evidence="2">GMGI-L3</strain>
    </source>
</reference>
<feature type="region of interest" description="Disordered" evidence="1">
    <location>
        <begin position="265"/>
        <end position="291"/>
    </location>
</feature>
<accession>A0A8J5MU30</accession>
<name>A0A8J5MU30_HOMAM</name>
<evidence type="ECO:0000313" key="3">
    <source>
        <dbReference type="Proteomes" id="UP000747542"/>
    </source>
</evidence>
<keyword evidence="3" id="KW-1185">Reference proteome</keyword>
<sequence>MTWKEVTVRCLCAAWRPLWPECVLQRDFEGFEESEEEAVVHEIVALGNSMGLEVDDDDVEELVEKHSKELSTEELLELHKEENETLKRSLTSEESGEEEDKEESRIIPAKDLKDAFFCWSKLSKLAEDYHPDVGSVQKAISKGLSDMQVNYIEEFLGSHMEGLTKDDLQGKPVATDVTTVSIIDPQLCTRDYTTATTNNSPPAKLPLRHLPHQTLTNLKRYKKRVGLCAPLVTTTSPFTSATSTIIINVVKDPPLAASAALPGSLTASASTPPPGSPATPATPAPPGVPSTSTMTVTAFWKNYNICQAVNFFVKAWGNTTKATVRHAWSALLPQLKSVETKRQQPAELMNQVLETVRSIPAPGFQEVTREDLEELMQEVNTNDVEDLLEDEEGGASGDAVSDAGETEQRKVMTQKLSLLLGVCTSLQEMIQDIESESGEREQMIGFVESISRKYQKQ</sequence>
<proteinExistence type="predicted"/>
<evidence type="ECO:0000313" key="2">
    <source>
        <dbReference type="EMBL" id="KAG7163069.1"/>
    </source>
</evidence>
<feature type="region of interest" description="Disordered" evidence="1">
    <location>
        <begin position="81"/>
        <end position="104"/>
    </location>
</feature>
<evidence type="ECO:0000256" key="1">
    <source>
        <dbReference type="SAM" id="MobiDB-lite"/>
    </source>
</evidence>
<feature type="compositionally biased region" description="Basic and acidic residues" evidence="1">
    <location>
        <begin position="81"/>
        <end position="91"/>
    </location>
</feature>
<protein>
    <submittedName>
        <fullName evidence="2">Tigger transposable element-derived protein 1-like 169</fullName>
    </submittedName>
</protein>
<dbReference type="EMBL" id="JAHLQT010026502">
    <property type="protein sequence ID" value="KAG7163069.1"/>
    <property type="molecule type" value="Genomic_DNA"/>
</dbReference>
<dbReference type="AlphaFoldDB" id="A0A8J5MU30"/>
<gene>
    <name evidence="2" type="primary">TIGD1-L169</name>
    <name evidence="2" type="ORF">Hamer_G002136</name>
</gene>
<organism evidence="2 3">
    <name type="scientific">Homarus americanus</name>
    <name type="common">American lobster</name>
    <dbReference type="NCBI Taxonomy" id="6706"/>
    <lineage>
        <taxon>Eukaryota</taxon>
        <taxon>Metazoa</taxon>
        <taxon>Ecdysozoa</taxon>
        <taxon>Arthropoda</taxon>
        <taxon>Crustacea</taxon>
        <taxon>Multicrustacea</taxon>
        <taxon>Malacostraca</taxon>
        <taxon>Eumalacostraca</taxon>
        <taxon>Eucarida</taxon>
        <taxon>Decapoda</taxon>
        <taxon>Pleocyemata</taxon>
        <taxon>Astacidea</taxon>
        <taxon>Nephropoidea</taxon>
        <taxon>Nephropidae</taxon>
        <taxon>Homarus</taxon>
    </lineage>
</organism>
<feature type="compositionally biased region" description="Pro residues" evidence="1">
    <location>
        <begin position="271"/>
        <end position="288"/>
    </location>
</feature>